<comment type="similarity">
    <text evidence="5">Belongs to the ScpB family.</text>
</comment>
<dbReference type="Proteomes" id="UP000184148">
    <property type="component" value="Unassembled WGS sequence"/>
</dbReference>
<evidence type="ECO:0000256" key="3">
    <source>
        <dbReference type="ARBA" id="ARBA00022829"/>
    </source>
</evidence>
<dbReference type="PANTHER" id="PTHR34298:SF2">
    <property type="entry name" value="SEGREGATION AND CONDENSATION PROTEIN B"/>
    <property type="match status" value="1"/>
</dbReference>
<dbReference type="EMBL" id="FQUY01000010">
    <property type="protein sequence ID" value="SHF04320.1"/>
    <property type="molecule type" value="Genomic_DNA"/>
</dbReference>
<dbReference type="PANTHER" id="PTHR34298">
    <property type="entry name" value="SEGREGATION AND CONDENSATION PROTEIN B"/>
    <property type="match status" value="1"/>
</dbReference>
<evidence type="ECO:0000313" key="6">
    <source>
        <dbReference type="EMBL" id="SHF04320.1"/>
    </source>
</evidence>
<evidence type="ECO:0000256" key="1">
    <source>
        <dbReference type="ARBA" id="ARBA00022490"/>
    </source>
</evidence>
<comment type="function">
    <text evidence="5">Participates in chromosomal partition during cell division. May act via the formation of a condensin-like complex containing Smc and ScpA that pull DNA away from mid-cell into both cell halves.</text>
</comment>
<dbReference type="PIRSF" id="PIRSF019345">
    <property type="entry name" value="ScpB"/>
    <property type="match status" value="1"/>
</dbReference>
<protein>
    <recommendedName>
        <fullName evidence="5">Segregation and condensation protein B</fullName>
    </recommendedName>
</protein>
<dbReference type="Gene3D" id="1.10.10.10">
    <property type="entry name" value="Winged helix-like DNA-binding domain superfamily/Winged helix DNA-binding domain"/>
    <property type="match status" value="2"/>
</dbReference>
<accession>A0A1M4YF00</accession>
<comment type="subcellular location">
    <subcellularLocation>
        <location evidence="5">Cytoplasm</location>
    </subcellularLocation>
    <text evidence="5">Associated with two foci at the outer edges of the nucleoid region in young cells, and at four foci within both cell halves in older cells.</text>
</comment>
<dbReference type="SUPFAM" id="SSF46785">
    <property type="entry name" value="Winged helix' DNA-binding domain"/>
    <property type="match status" value="2"/>
</dbReference>
<sequence>MAVLFRDQTKAALEALLFVASEPLSVQTMARITEVDAADALELLRELAGDYERRPGGLKLVEAADTWQMCTRPEYAPYIERLYRKSGTGLSRAAVETLAIIAYRQPITKTEIELIRGVKVDSPISTLLERNLIEEKGRREGPGRPVLYGTTLDFLKYFGLKDLSDLPPLEDFLVENIEDEEP</sequence>
<dbReference type="GO" id="GO:0051301">
    <property type="term" value="P:cell division"/>
    <property type="evidence" value="ECO:0007669"/>
    <property type="project" value="UniProtKB-KW"/>
</dbReference>
<dbReference type="InterPro" id="IPR036390">
    <property type="entry name" value="WH_DNA-bd_sf"/>
</dbReference>
<keyword evidence="4 5" id="KW-0131">Cell cycle</keyword>
<keyword evidence="2 5" id="KW-0132">Cell division</keyword>
<dbReference type="RefSeq" id="WP_073238628.1">
    <property type="nucleotide sequence ID" value="NZ_FQUY01000010.1"/>
</dbReference>
<dbReference type="GO" id="GO:0006260">
    <property type="term" value="P:DNA replication"/>
    <property type="evidence" value="ECO:0007669"/>
    <property type="project" value="UniProtKB-UniRule"/>
</dbReference>
<evidence type="ECO:0000256" key="2">
    <source>
        <dbReference type="ARBA" id="ARBA00022618"/>
    </source>
</evidence>
<dbReference type="OrthoDB" id="9806226at2"/>
<dbReference type="AlphaFoldDB" id="A0A1M4YF00"/>
<keyword evidence="1 5" id="KW-0963">Cytoplasm</keyword>
<reference evidence="7" key="1">
    <citation type="submission" date="2016-11" db="EMBL/GenBank/DDBJ databases">
        <authorList>
            <person name="Varghese N."/>
            <person name="Submissions S."/>
        </authorList>
    </citation>
    <scope>NUCLEOTIDE SEQUENCE [LARGE SCALE GENOMIC DNA]</scope>
    <source>
        <strain evidence="7">DSM 12395</strain>
    </source>
</reference>
<dbReference type="NCBIfam" id="TIGR00281">
    <property type="entry name" value="SMC-Scp complex subunit ScpB"/>
    <property type="match status" value="1"/>
</dbReference>
<comment type="subunit">
    <text evidence="5">Homodimer. Homodimerization may be required to stabilize the binding of ScpA to the Smc head domains. Component of a cohesin-like complex composed of ScpA, ScpB and the Smc homodimer, in which ScpA and ScpB bind to the head domain of Smc. The presence of the three proteins is required for the association of the complex with DNA.</text>
</comment>
<dbReference type="InterPro" id="IPR005234">
    <property type="entry name" value="ScpB_csome_segregation"/>
</dbReference>
<dbReference type="InterPro" id="IPR036388">
    <property type="entry name" value="WH-like_DNA-bd_sf"/>
</dbReference>
<evidence type="ECO:0000256" key="5">
    <source>
        <dbReference type="HAMAP-Rule" id="MF_01804"/>
    </source>
</evidence>
<organism evidence="6 7">
    <name type="scientific">Desulforamulus putei DSM 12395</name>
    <dbReference type="NCBI Taxonomy" id="1121429"/>
    <lineage>
        <taxon>Bacteria</taxon>
        <taxon>Bacillati</taxon>
        <taxon>Bacillota</taxon>
        <taxon>Clostridia</taxon>
        <taxon>Eubacteriales</taxon>
        <taxon>Peptococcaceae</taxon>
        <taxon>Desulforamulus</taxon>
    </lineage>
</organism>
<dbReference type="HAMAP" id="MF_01804">
    <property type="entry name" value="ScpB"/>
    <property type="match status" value="1"/>
</dbReference>
<dbReference type="Pfam" id="PF04079">
    <property type="entry name" value="SMC_ScpB"/>
    <property type="match status" value="1"/>
</dbReference>
<evidence type="ECO:0000256" key="4">
    <source>
        <dbReference type="ARBA" id="ARBA00023306"/>
    </source>
</evidence>
<evidence type="ECO:0000313" key="7">
    <source>
        <dbReference type="Proteomes" id="UP000184148"/>
    </source>
</evidence>
<dbReference type="GO" id="GO:0051304">
    <property type="term" value="P:chromosome separation"/>
    <property type="evidence" value="ECO:0007669"/>
    <property type="project" value="InterPro"/>
</dbReference>
<proteinExistence type="inferred from homology"/>
<keyword evidence="7" id="KW-1185">Reference proteome</keyword>
<name>A0A1M4YF00_9FIRM</name>
<keyword evidence="3 5" id="KW-0159">Chromosome partition</keyword>
<dbReference type="STRING" id="1121429.SAMN02745133_01703"/>
<dbReference type="GO" id="GO:0005737">
    <property type="term" value="C:cytoplasm"/>
    <property type="evidence" value="ECO:0007669"/>
    <property type="project" value="UniProtKB-SubCell"/>
</dbReference>
<gene>
    <name evidence="5" type="primary">scpB</name>
    <name evidence="6" type="ORF">SAMN02745133_01703</name>
</gene>